<dbReference type="InterPro" id="IPR006357">
    <property type="entry name" value="HAD-SF_hydro_IIA"/>
</dbReference>
<proteinExistence type="predicted"/>
<gene>
    <name evidence="1" type="ORF">B9Q02_02365</name>
</gene>
<dbReference type="GO" id="GO:0005737">
    <property type="term" value="C:cytoplasm"/>
    <property type="evidence" value="ECO:0007669"/>
    <property type="project" value="TreeGrafter"/>
</dbReference>
<evidence type="ECO:0008006" key="3">
    <source>
        <dbReference type="Google" id="ProtNLM"/>
    </source>
</evidence>
<dbReference type="Proteomes" id="UP000240569">
    <property type="component" value="Unassembled WGS sequence"/>
</dbReference>
<name>A0A2R6AJA6_9ARCH</name>
<evidence type="ECO:0000313" key="2">
    <source>
        <dbReference type="Proteomes" id="UP000240569"/>
    </source>
</evidence>
<dbReference type="NCBIfam" id="TIGR01460">
    <property type="entry name" value="HAD-SF-IIA"/>
    <property type="match status" value="1"/>
</dbReference>
<dbReference type="AlphaFoldDB" id="A0A2R6AJA6"/>
<dbReference type="PIRSF" id="PIRSF000915">
    <property type="entry name" value="PGP-type_phosphatase"/>
    <property type="match status" value="1"/>
</dbReference>
<dbReference type="Pfam" id="PF13344">
    <property type="entry name" value="Hydrolase_6"/>
    <property type="match status" value="1"/>
</dbReference>
<dbReference type="GO" id="GO:0016791">
    <property type="term" value="F:phosphatase activity"/>
    <property type="evidence" value="ECO:0007669"/>
    <property type="project" value="TreeGrafter"/>
</dbReference>
<protein>
    <recommendedName>
        <fullName evidence="3">HAD family hydrolase</fullName>
    </recommendedName>
</protein>
<dbReference type="EMBL" id="NEXD01000006">
    <property type="protein sequence ID" value="PSN86461.1"/>
    <property type="molecule type" value="Genomic_DNA"/>
</dbReference>
<evidence type="ECO:0000313" key="1">
    <source>
        <dbReference type="EMBL" id="PSN86461.1"/>
    </source>
</evidence>
<dbReference type="Pfam" id="PF13242">
    <property type="entry name" value="Hydrolase_like"/>
    <property type="match status" value="1"/>
</dbReference>
<sequence>MNELGALLIDIDGVVKRGSTLIEGSIEAFDIIKQSGVPFLLITNNSTKTPEQLSKEFEEKGLSIEKEKIFTSAKALVYALNSKKEYTKKALEGVLAIGEEGLLSELKQSGFKLETELTQGVVVVGLDSAFNYQKLVKAMRSIEQGALFFATNTDRTYPTEEGKLPGAGALVCSVVACTGKRPVLVGKPSKIFFKAALSALNLRNSNIVVIGDRPETDIRMANKNGCSSVLVLSGVTTQSELNKLREKPSFVAKNLLEAVKKLIY</sequence>
<organism evidence="1 2">
    <name type="scientific">Candidatus Marsarchaeota G1 archaeon BE_D</name>
    <dbReference type="NCBI Taxonomy" id="1978156"/>
    <lineage>
        <taxon>Archaea</taxon>
        <taxon>Candidatus Marsarchaeota</taxon>
        <taxon>Candidatus Marsarchaeota group 1</taxon>
    </lineage>
</organism>
<dbReference type="InterPro" id="IPR036412">
    <property type="entry name" value="HAD-like_sf"/>
</dbReference>
<comment type="caution">
    <text evidence="1">The sequence shown here is derived from an EMBL/GenBank/DDBJ whole genome shotgun (WGS) entry which is preliminary data.</text>
</comment>
<dbReference type="PANTHER" id="PTHR19288">
    <property type="entry name" value="4-NITROPHENYLPHOSPHATASE-RELATED"/>
    <property type="match status" value="1"/>
</dbReference>
<dbReference type="PANTHER" id="PTHR19288:SF46">
    <property type="entry name" value="HALOACID DEHALOGENASE-LIKE HYDROLASE DOMAIN-CONTAINING PROTEIN 2"/>
    <property type="match status" value="1"/>
</dbReference>
<dbReference type="SUPFAM" id="SSF56784">
    <property type="entry name" value="HAD-like"/>
    <property type="match status" value="1"/>
</dbReference>
<dbReference type="Gene3D" id="3.40.50.1000">
    <property type="entry name" value="HAD superfamily/HAD-like"/>
    <property type="match status" value="2"/>
</dbReference>
<dbReference type="InterPro" id="IPR023214">
    <property type="entry name" value="HAD_sf"/>
</dbReference>
<accession>A0A2R6AJA6</accession>
<reference evidence="1 2" key="1">
    <citation type="submission" date="2017-04" db="EMBL/GenBank/DDBJ databases">
        <title>Novel microbial lineages endemic to geothermal iron-oxide mats fill important gaps in the evolutionary history of Archaea.</title>
        <authorList>
            <person name="Jay Z.J."/>
            <person name="Beam J.P."/>
            <person name="Dlakic M."/>
            <person name="Rusch D.B."/>
            <person name="Kozubal M.A."/>
            <person name="Inskeep W.P."/>
        </authorList>
    </citation>
    <scope>NUCLEOTIDE SEQUENCE [LARGE SCALE GENOMIC DNA]</scope>
    <source>
        <strain evidence="1">BE_D</strain>
    </source>
</reference>